<dbReference type="InterPro" id="IPR004803">
    <property type="entry name" value="TGT"/>
</dbReference>
<protein>
    <recommendedName>
        <fullName evidence="7">Queuine tRNA-ribosyltransferase</fullName>
        <ecNumber evidence="7">2.4.2.29</ecNumber>
    </recommendedName>
    <alternativeName>
        <fullName evidence="7">Guanine insertion enzyme</fullName>
    </alternativeName>
    <alternativeName>
        <fullName evidence="7">tRNA-guanine transglycosylase</fullName>
    </alternativeName>
</protein>
<accession>A0A1M7ZII6</accession>
<evidence type="ECO:0000256" key="1">
    <source>
        <dbReference type="ARBA" id="ARBA00004691"/>
    </source>
</evidence>
<dbReference type="EC" id="2.4.2.29" evidence="7"/>
<organism evidence="9 10">
    <name type="scientific">Algoriphagus zhangzhouensis</name>
    <dbReference type="NCBI Taxonomy" id="1073327"/>
    <lineage>
        <taxon>Bacteria</taxon>
        <taxon>Pseudomonadati</taxon>
        <taxon>Bacteroidota</taxon>
        <taxon>Cytophagia</taxon>
        <taxon>Cytophagales</taxon>
        <taxon>Cyclobacteriaceae</taxon>
        <taxon>Algoriphagus</taxon>
    </lineage>
</organism>
<comment type="similarity">
    <text evidence="7">Belongs to the queuine tRNA-ribosyltransferase family.</text>
</comment>
<proteinExistence type="inferred from homology"/>
<feature type="active site" description="Proton acceptor" evidence="7">
    <location>
        <position position="111"/>
    </location>
</feature>
<feature type="region of interest" description="RNA binding; important for wobble base 34 recognition" evidence="7">
    <location>
        <begin position="295"/>
        <end position="299"/>
    </location>
</feature>
<evidence type="ECO:0000256" key="2">
    <source>
        <dbReference type="ARBA" id="ARBA00022676"/>
    </source>
</evidence>
<dbReference type="InterPro" id="IPR050076">
    <property type="entry name" value="ArchSynthase1/Queuine_TRR"/>
</dbReference>
<feature type="domain" description="tRNA-guanine(15) transglycosylase-like" evidence="8">
    <location>
        <begin position="31"/>
        <end position="391"/>
    </location>
</feature>
<feature type="active site" description="Nucleophile" evidence="7">
    <location>
        <position position="290"/>
    </location>
</feature>
<comment type="caution">
    <text evidence="7">Lacks conserved residue(s) required for the propagation of feature annotation.</text>
</comment>
<keyword evidence="4 7" id="KW-0819">tRNA processing</keyword>
<evidence type="ECO:0000256" key="7">
    <source>
        <dbReference type="HAMAP-Rule" id="MF_00168"/>
    </source>
</evidence>
<dbReference type="GO" id="GO:0008479">
    <property type="term" value="F:tRNA-guanosine(34) queuine transglycosylase activity"/>
    <property type="evidence" value="ECO:0007669"/>
    <property type="project" value="UniProtKB-UniRule"/>
</dbReference>
<evidence type="ECO:0000256" key="6">
    <source>
        <dbReference type="ARBA" id="ARBA00050112"/>
    </source>
</evidence>
<dbReference type="UniPathway" id="UPA00392"/>
<comment type="catalytic activity">
    <reaction evidence="6 7">
        <text>7-aminomethyl-7-carbaguanine + guanosine(34) in tRNA = 7-aminomethyl-7-carbaguanosine(34) in tRNA + guanine</text>
        <dbReference type="Rhea" id="RHEA:24104"/>
        <dbReference type="Rhea" id="RHEA-COMP:10341"/>
        <dbReference type="Rhea" id="RHEA-COMP:10342"/>
        <dbReference type="ChEBI" id="CHEBI:16235"/>
        <dbReference type="ChEBI" id="CHEBI:58703"/>
        <dbReference type="ChEBI" id="CHEBI:74269"/>
        <dbReference type="ChEBI" id="CHEBI:82833"/>
        <dbReference type="EC" id="2.4.2.29"/>
    </reaction>
</comment>
<feature type="binding site" evidence="7">
    <location>
        <position position="213"/>
    </location>
    <ligand>
        <name>substrate</name>
    </ligand>
</feature>
<dbReference type="PANTHER" id="PTHR46499:SF1">
    <property type="entry name" value="QUEUINE TRNA-RIBOSYLTRANSFERASE"/>
    <property type="match status" value="1"/>
</dbReference>
<dbReference type="NCBIfam" id="TIGR00430">
    <property type="entry name" value="Q_tRNA_tgt"/>
    <property type="match status" value="1"/>
</dbReference>
<dbReference type="AlphaFoldDB" id="A0A1M7ZII6"/>
<evidence type="ECO:0000256" key="3">
    <source>
        <dbReference type="ARBA" id="ARBA00022679"/>
    </source>
</evidence>
<feature type="binding site" evidence="7">
    <location>
        <position position="240"/>
    </location>
    <ligand>
        <name>substrate</name>
    </ligand>
</feature>
<dbReference type="FunFam" id="3.20.20.105:FF:000001">
    <property type="entry name" value="Queuine tRNA-ribosyltransferase"/>
    <property type="match status" value="1"/>
</dbReference>
<dbReference type="Gene3D" id="3.20.20.105">
    <property type="entry name" value="Queuine tRNA-ribosyltransferase-like"/>
    <property type="match status" value="1"/>
</dbReference>
<dbReference type="PANTHER" id="PTHR46499">
    <property type="entry name" value="QUEUINE TRNA-RIBOSYLTRANSFERASE"/>
    <property type="match status" value="1"/>
</dbReference>
<dbReference type="SUPFAM" id="SSF51713">
    <property type="entry name" value="tRNA-guanine transglycosylase"/>
    <property type="match status" value="1"/>
</dbReference>
<dbReference type="InterPro" id="IPR036511">
    <property type="entry name" value="TGT-like_sf"/>
</dbReference>
<dbReference type="InterPro" id="IPR002616">
    <property type="entry name" value="tRNA_ribo_trans-like"/>
</dbReference>
<keyword evidence="10" id="KW-1185">Reference proteome</keyword>
<comment type="pathway">
    <text evidence="1 7">tRNA modification; tRNA-queuosine biosynthesis.</text>
</comment>
<reference evidence="10" key="1">
    <citation type="submission" date="2016-12" db="EMBL/GenBank/DDBJ databases">
        <authorList>
            <person name="Varghese N."/>
            <person name="Submissions S."/>
        </authorList>
    </citation>
    <scope>NUCLEOTIDE SEQUENCE [LARGE SCALE GENOMIC DNA]</scope>
    <source>
        <strain evidence="10">DSM 25035</strain>
    </source>
</reference>
<dbReference type="GO" id="GO:0005829">
    <property type="term" value="C:cytosol"/>
    <property type="evidence" value="ECO:0007669"/>
    <property type="project" value="TreeGrafter"/>
</dbReference>
<feature type="region of interest" description="RNA binding" evidence="7">
    <location>
        <begin position="271"/>
        <end position="277"/>
    </location>
</feature>
<evidence type="ECO:0000259" key="8">
    <source>
        <dbReference type="Pfam" id="PF01702"/>
    </source>
</evidence>
<comment type="subunit">
    <text evidence="7">Homodimer. Within each dimer, one monomer is responsible for RNA recognition and catalysis, while the other monomer binds to the replacement base PreQ1.</text>
</comment>
<dbReference type="EMBL" id="FRXN01000006">
    <property type="protein sequence ID" value="SHO64715.1"/>
    <property type="molecule type" value="Genomic_DNA"/>
</dbReference>
<keyword evidence="3 7" id="KW-0808">Transferase</keyword>
<keyword evidence="5 7" id="KW-0671">Queuosine biosynthesis</keyword>
<dbReference type="Pfam" id="PF01702">
    <property type="entry name" value="TGT"/>
    <property type="match status" value="1"/>
</dbReference>
<evidence type="ECO:0000256" key="5">
    <source>
        <dbReference type="ARBA" id="ARBA00022785"/>
    </source>
</evidence>
<feature type="binding site" evidence="7">
    <location>
        <position position="165"/>
    </location>
    <ligand>
        <name>substrate</name>
    </ligand>
</feature>
<dbReference type="HAMAP" id="MF_00168">
    <property type="entry name" value="Q_tRNA_Tgt"/>
    <property type="match status" value="1"/>
</dbReference>
<evidence type="ECO:0000313" key="10">
    <source>
        <dbReference type="Proteomes" id="UP000184609"/>
    </source>
</evidence>
<name>A0A1M7ZII6_9BACT</name>
<dbReference type="Proteomes" id="UP000184609">
    <property type="component" value="Unassembled WGS sequence"/>
</dbReference>
<evidence type="ECO:0000313" key="9">
    <source>
        <dbReference type="EMBL" id="SHO64715.1"/>
    </source>
</evidence>
<sequence length="395" mass="44368">MQAKPIKTWIISTGQKSKKMKFTLQHADPQSKARAGQLETDHGTIQTPIFMPVGTAASVKAVHQRELKEDIKAQIILGNTYHLYLRPGLDVLEKAGGLHKFNGWDGPILTDSGGYQVFSLSGTRKIKEDGVMFKSHIDGSKHHFTPENVMDIQRTIGADIIMAFDECTPYPCEYGYARNSMEMTHRWLDRCIDRFDSTEGKYGYSQTLFPIVQGSVYKDLRQKSAEFIASRGREGNAIGGLSVGEPAEMMYEMTELVTDILPNDKPRYLMGVGTPANILECIALGVDMFDCVMPTRNARNGMLFTSEGIINIRNEKWKDDFTPIDPAIGNYASTFYSKAYLRHLTISKEILAAQIASIHNLAFYLWLVGQAREHILAGDFAVWKDHMVKKVSTRL</sequence>
<feature type="binding site" evidence="7">
    <location>
        <begin position="111"/>
        <end position="115"/>
    </location>
    <ligand>
        <name>substrate</name>
    </ligand>
</feature>
<keyword evidence="2 7" id="KW-0328">Glycosyltransferase</keyword>
<dbReference type="STRING" id="1073327.SAMN04488108_3605"/>
<gene>
    <name evidence="7" type="primary">tgt</name>
    <name evidence="9" type="ORF">SAMN04488108_3605</name>
</gene>
<evidence type="ECO:0000256" key="4">
    <source>
        <dbReference type="ARBA" id="ARBA00022694"/>
    </source>
</evidence>
<dbReference type="NCBIfam" id="TIGR00449">
    <property type="entry name" value="tgt_general"/>
    <property type="match status" value="1"/>
</dbReference>
<dbReference type="GO" id="GO:0008616">
    <property type="term" value="P:tRNA queuosine(34) biosynthetic process"/>
    <property type="evidence" value="ECO:0007669"/>
    <property type="project" value="UniProtKB-UniRule"/>
</dbReference>
<comment type="function">
    <text evidence="7">Catalyzes the base-exchange of a guanine (G) residue with the queuine precursor 7-aminomethyl-7-deazaguanine (PreQ1) at position 34 (anticodon wobble position) in tRNAs with GU(N) anticodons (tRNA-Asp, -Asn, -His and -Tyr). Catalysis occurs through a double-displacement mechanism. The nucleophile active site attacks the C1' of nucleotide 34 to detach the guanine base from the RNA, forming a covalent enzyme-RNA intermediate. The proton acceptor active site deprotonates the incoming PreQ1, allowing a nucleophilic attack on the C1' of the ribose to form the product. After dissociation, two additional enzymatic reactions on the tRNA convert PreQ1 to queuine (Q), resulting in the hypermodified nucleoside queuosine (7-(((4,5-cis-dihydroxy-2-cyclopenten-1-yl)amino)methyl)-7-deazaguanosine).</text>
</comment>